<dbReference type="AlphaFoldDB" id="A0A9P6PZB3"/>
<dbReference type="GO" id="GO:0009982">
    <property type="term" value="F:pseudouridine synthase activity"/>
    <property type="evidence" value="ECO:0007669"/>
    <property type="project" value="InterPro"/>
</dbReference>
<feature type="region of interest" description="Disordered" evidence="1">
    <location>
        <begin position="19"/>
        <end position="54"/>
    </location>
</feature>
<feature type="compositionally biased region" description="Low complexity" evidence="1">
    <location>
        <begin position="19"/>
        <end position="37"/>
    </location>
</feature>
<dbReference type="PROSITE" id="PS01129">
    <property type="entry name" value="PSI_RLU"/>
    <property type="match status" value="1"/>
</dbReference>
<dbReference type="Pfam" id="PF00849">
    <property type="entry name" value="PseudoU_synth_2"/>
    <property type="match status" value="1"/>
</dbReference>
<protein>
    <submittedName>
        <fullName evidence="3">RNA pseudouridylate synthase domain containing protein 2</fullName>
    </submittedName>
</protein>
<comment type="caution">
    <text evidence="3">The sequence shown here is derived from an EMBL/GenBank/DDBJ whole genome shotgun (WGS) entry which is preliminary data.</text>
</comment>
<dbReference type="InterPro" id="IPR020103">
    <property type="entry name" value="PsdUridine_synth_cat_dom_sf"/>
</dbReference>
<name>A0A9P6PZB3_9FUNG</name>
<dbReference type="OrthoDB" id="424794at2759"/>
<evidence type="ECO:0000313" key="3">
    <source>
        <dbReference type="EMBL" id="KAG0255864.1"/>
    </source>
</evidence>
<organism evidence="3 4">
    <name type="scientific">Actinomortierella ambigua</name>
    <dbReference type="NCBI Taxonomy" id="1343610"/>
    <lineage>
        <taxon>Eukaryota</taxon>
        <taxon>Fungi</taxon>
        <taxon>Fungi incertae sedis</taxon>
        <taxon>Mucoromycota</taxon>
        <taxon>Mortierellomycotina</taxon>
        <taxon>Mortierellomycetes</taxon>
        <taxon>Mortierellales</taxon>
        <taxon>Mortierellaceae</taxon>
        <taxon>Actinomortierella</taxon>
    </lineage>
</organism>
<dbReference type="PANTHER" id="PTHR21600">
    <property type="entry name" value="MITOCHONDRIAL RNA PSEUDOURIDINE SYNTHASE"/>
    <property type="match status" value="1"/>
</dbReference>
<accession>A0A9P6PZB3</accession>
<dbReference type="EMBL" id="JAAAJB010000437">
    <property type="protein sequence ID" value="KAG0255864.1"/>
    <property type="molecule type" value="Genomic_DNA"/>
</dbReference>
<proteinExistence type="predicted"/>
<sequence length="424" mass="47520">MPKAPSTLVLKQVAKMASSTATATASSSSSSSATVASFTKPPRQRKPPPESTPEVIPEYFFEHGLRHIKPYHQTHLAHVKGRWIGKTIPSVFAAEMPRRCSESMVDIVDRLVTAAWFDSEYFSLQVLTFPPFLTNPHRIEPAVPDTEIKIIERADDYLVFDKPHGITVHPNELCQFNSALEILRRHHNIPKSFHPVNRLDGVTSGIVILANTADALIRARFQSKEDDESPSKGVATTAATKTASAFSKEYLCRVVGEFPTTPVTCREPIYQSAGKMSVDPRGKPSETRLERVWYDASSDSSLVRCFLSTGRQHQIRLHTAYLNHPIVNDILYNRSLASGNESNNDNSSSTRFYPPNIPPEQQPYMPLYPDKSTPCFKCAEEQDPSHPIPDTSKMKIWLRAIRYTGPDWAFEADMPDWADPSVVK</sequence>
<gene>
    <name evidence="3" type="primary">RPUSD2</name>
    <name evidence="3" type="ORF">DFQ27_006021</name>
</gene>
<dbReference type="GO" id="GO:0000455">
    <property type="term" value="P:enzyme-directed rRNA pseudouridine synthesis"/>
    <property type="evidence" value="ECO:0007669"/>
    <property type="project" value="TreeGrafter"/>
</dbReference>
<evidence type="ECO:0000259" key="2">
    <source>
        <dbReference type="Pfam" id="PF00849"/>
    </source>
</evidence>
<feature type="domain" description="Pseudouridine synthase RsuA/RluA-like" evidence="2">
    <location>
        <begin position="156"/>
        <end position="320"/>
    </location>
</feature>
<evidence type="ECO:0000313" key="4">
    <source>
        <dbReference type="Proteomes" id="UP000807716"/>
    </source>
</evidence>
<dbReference type="SUPFAM" id="SSF55120">
    <property type="entry name" value="Pseudouridine synthase"/>
    <property type="match status" value="1"/>
</dbReference>
<reference evidence="3" key="1">
    <citation type="journal article" date="2020" name="Fungal Divers.">
        <title>Resolving the Mortierellaceae phylogeny through synthesis of multi-gene phylogenetics and phylogenomics.</title>
        <authorList>
            <person name="Vandepol N."/>
            <person name="Liber J."/>
            <person name="Desiro A."/>
            <person name="Na H."/>
            <person name="Kennedy M."/>
            <person name="Barry K."/>
            <person name="Grigoriev I.V."/>
            <person name="Miller A.N."/>
            <person name="O'Donnell K."/>
            <person name="Stajich J.E."/>
            <person name="Bonito G."/>
        </authorList>
    </citation>
    <scope>NUCLEOTIDE SEQUENCE</scope>
    <source>
        <strain evidence="3">BC1065</strain>
    </source>
</reference>
<dbReference type="Gene3D" id="3.30.2350.10">
    <property type="entry name" value="Pseudouridine synthase"/>
    <property type="match status" value="1"/>
</dbReference>
<dbReference type="GO" id="GO:0003723">
    <property type="term" value="F:RNA binding"/>
    <property type="evidence" value="ECO:0007669"/>
    <property type="project" value="InterPro"/>
</dbReference>
<dbReference type="Proteomes" id="UP000807716">
    <property type="component" value="Unassembled WGS sequence"/>
</dbReference>
<dbReference type="InterPro" id="IPR006145">
    <property type="entry name" value="PsdUridine_synth_RsuA/RluA"/>
</dbReference>
<dbReference type="InterPro" id="IPR050188">
    <property type="entry name" value="RluA_PseudoU_synthase"/>
</dbReference>
<dbReference type="InterPro" id="IPR006224">
    <property type="entry name" value="PsdUridine_synth_RluA-like_CS"/>
</dbReference>
<keyword evidence="4" id="KW-1185">Reference proteome</keyword>
<evidence type="ECO:0000256" key="1">
    <source>
        <dbReference type="SAM" id="MobiDB-lite"/>
    </source>
</evidence>
<dbReference type="PANTHER" id="PTHR21600:SF40">
    <property type="entry name" value="PSEUDOURIDYLATE SYNTHASE RPUSD2"/>
    <property type="match status" value="1"/>
</dbReference>